<comment type="caution">
    <text evidence="1">The sequence shown here is derived from an EMBL/GenBank/DDBJ whole genome shotgun (WGS) entry which is preliminary data.</text>
</comment>
<sequence>MLSEKKKIFRGSSFCLSACTASVNGQVTVHRDRFSFTAATDTDMPPTVQPARISECQLVNWEINAPNVESLIKMTFGTSEEQWGEGGSPYQKWFRSVATGEDAVVVDKSGEEDSIFDNSRFIAWKTDKPFTAENIFFRTVDCGRLLPMNLATFRLQIFGHDSVFKKLDDEFEGGRMRWAGQTLPCYIHRICVLRNMHGMGGADIPIVLTNWDDERTERALKYWVDFSIGEWSQ</sequence>
<name>A0AAD7P2P2_9AGAR</name>
<dbReference type="EMBL" id="JARKIB010000001">
    <property type="protein sequence ID" value="KAJ7785698.1"/>
    <property type="molecule type" value="Genomic_DNA"/>
</dbReference>
<accession>A0AAD7P2P2</accession>
<gene>
    <name evidence="1" type="ORF">B0H16DRAFT_1753530</name>
</gene>
<organism evidence="1 2">
    <name type="scientific">Mycena metata</name>
    <dbReference type="NCBI Taxonomy" id="1033252"/>
    <lineage>
        <taxon>Eukaryota</taxon>
        <taxon>Fungi</taxon>
        <taxon>Dikarya</taxon>
        <taxon>Basidiomycota</taxon>
        <taxon>Agaricomycotina</taxon>
        <taxon>Agaricomycetes</taxon>
        <taxon>Agaricomycetidae</taxon>
        <taxon>Agaricales</taxon>
        <taxon>Marasmiineae</taxon>
        <taxon>Mycenaceae</taxon>
        <taxon>Mycena</taxon>
    </lineage>
</organism>
<evidence type="ECO:0000313" key="2">
    <source>
        <dbReference type="Proteomes" id="UP001215598"/>
    </source>
</evidence>
<proteinExistence type="predicted"/>
<protein>
    <submittedName>
        <fullName evidence="1">Uncharacterized protein</fullName>
    </submittedName>
</protein>
<dbReference type="Proteomes" id="UP001215598">
    <property type="component" value="Unassembled WGS sequence"/>
</dbReference>
<evidence type="ECO:0000313" key="1">
    <source>
        <dbReference type="EMBL" id="KAJ7785698.1"/>
    </source>
</evidence>
<reference evidence="1" key="1">
    <citation type="submission" date="2023-03" db="EMBL/GenBank/DDBJ databases">
        <title>Massive genome expansion in bonnet fungi (Mycena s.s.) driven by repeated elements and novel gene families across ecological guilds.</title>
        <authorList>
            <consortium name="Lawrence Berkeley National Laboratory"/>
            <person name="Harder C.B."/>
            <person name="Miyauchi S."/>
            <person name="Viragh M."/>
            <person name="Kuo A."/>
            <person name="Thoen E."/>
            <person name="Andreopoulos B."/>
            <person name="Lu D."/>
            <person name="Skrede I."/>
            <person name="Drula E."/>
            <person name="Henrissat B."/>
            <person name="Morin E."/>
            <person name="Kohler A."/>
            <person name="Barry K."/>
            <person name="LaButti K."/>
            <person name="Morin E."/>
            <person name="Salamov A."/>
            <person name="Lipzen A."/>
            <person name="Mereny Z."/>
            <person name="Hegedus B."/>
            <person name="Baldrian P."/>
            <person name="Stursova M."/>
            <person name="Weitz H."/>
            <person name="Taylor A."/>
            <person name="Grigoriev I.V."/>
            <person name="Nagy L.G."/>
            <person name="Martin F."/>
            <person name="Kauserud H."/>
        </authorList>
    </citation>
    <scope>NUCLEOTIDE SEQUENCE</scope>
    <source>
        <strain evidence="1">CBHHK182m</strain>
    </source>
</reference>
<dbReference type="AlphaFoldDB" id="A0AAD7P2P2"/>
<keyword evidence="2" id="KW-1185">Reference proteome</keyword>